<name>W4G2C1_APHAT</name>
<dbReference type="EMBL" id="KI913151">
    <property type="protein sequence ID" value="ETV73058.1"/>
    <property type="molecule type" value="Genomic_DNA"/>
</dbReference>
<organism evidence="1">
    <name type="scientific">Aphanomyces astaci</name>
    <name type="common">Crayfish plague agent</name>
    <dbReference type="NCBI Taxonomy" id="112090"/>
    <lineage>
        <taxon>Eukaryota</taxon>
        <taxon>Sar</taxon>
        <taxon>Stramenopiles</taxon>
        <taxon>Oomycota</taxon>
        <taxon>Saprolegniomycetes</taxon>
        <taxon>Saprolegniales</taxon>
        <taxon>Verrucalvaceae</taxon>
        <taxon>Aphanomyces</taxon>
    </lineage>
</organism>
<dbReference type="GO" id="GO:0003677">
    <property type="term" value="F:DNA binding"/>
    <property type="evidence" value="ECO:0007669"/>
    <property type="project" value="InterPro"/>
</dbReference>
<dbReference type="VEuPathDB" id="FungiDB:H257_12094"/>
<dbReference type="RefSeq" id="XP_009837507.1">
    <property type="nucleotide sequence ID" value="XM_009839205.1"/>
</dbReference>
<reference evidence="1" key="1">
    <citation type="submission" date="2013-12" db="EMBL/GenBank/DDBJ databases">
        <title>The Genome Sequence of Aphanomyces astaci APO3.</title>
        <authorList>
            <consortium name="The Broad Institute Genomics Platform"/>
            <person name="Russ C."/>
            <person name="Tyler B."/>
            <person name="van West P."/>
            <person name="Dieguez-Uribeondo J."/>
            <person name="Young S.K."/>
            <person name="Zeng Q."/>
            <person name="Gargeya S."/>
            <person name="Fitzgerald M."/>
            <person name="Abouelleil A."/>
            <person name="Alvarado L."/>
            <person name="Chapman S.B."/>
            <person name="Gainer-Dewar J."/>
            <person name="Goldberg J."/>
            <person name="Griggs A."/>
            <person name="Gujja S."/>
            <person name="Hansen M."/>
            <person name="Howarth C."/>
            <person name="Imamovic A."/>
            <person name="Ireland A."/>
            <person name="Larimer J."/>
            <person name="McCowan C."/>
            <person name="Murphy C."/>
            <person name="Pearson M."/>
            <person name="Poon T.W."/>
            <person name="Priest M."/>
            <person name="Roberts A."/>
            <person name="Saif S."/>
            <person name="Shea T."/>
            <person name="Sykes S."/>
            <person name="Wortman J."/>
            <person name="Nusbaum C."/>
            <person name="Birren B."/>
        </authorList>
    </citation>
    <scope>NUCLEOTIDE SEQUENCE [LARGE SCALE GENOMIC DNA]</scope>
    <source>
        <strain evidence="1">APO3</strain>
    </source>
</reference>
<dbReference type="GeneID" id="20814090"/>
<gene>
    <name evidence="1" type="ORF">H257_12094</name>
</gene>
<protein>
    <submittedName>
        <fullName evidence="1">Uncharacterized protein</fullName>
    </submittedName>
</protein>
<evidence type="ECO:0000313" key="1">
    <source>
        <dbReference type="EMBL" id="ETV73058.1"/>
    </source>
</evidence>
<dbReference type="AlphaFoldDB" id="W4G2C1"/>
<dbReference type="SUPFAM" id="SSF56349">
    <property type="entry name" value="DNA breaking-rejoining enzymes"/>
    <property type="match status" value="1"/>
</dbReference>
<dbReference type="InterPro" id="IPR011010">
    <property type="entry name" value="DNA_brk_join_enz"/>
</dbReference>
<proteinExistence type="predicted"/>
<sequence length="97" mass="11070">MVMFFKERLVEPNPAQATETKRYVKKAHPLSGHELSLLMNSFGDLNPLVGAMFRVLFSMCYLRCFRISEVLALRWSDSVGAWRPCVSAFTVAQEGQR</sequence>
<accession>W4G2C1</accession>